<dbReference type="AlphaFoldDB" id="A0A0F9DAQ5"/>
<gene>
    <name evidence="1" type="ORF">LCGC14_2568580</name>
</gene>
<comment type="caution">
    <text evidence="1">The sequence shown here is derived from an EMBL/GenBank/DDBJ whole genome shotgun (WGS) entry which is preliminary data.</text>
</comment>
<dbReference type="EMBL" id="LAZR01042589">
    <property type="protein sequence ID" value="KKL09163.1"/>
    <property type="molecule type" value="Genomic_DNA"/>
</dbReference>
<protein>
    <submittedName>
        <fullName evidence="1">Uncharacterized protein</fullName>
    </submittedName>
</protein>
<accession>A0A0F9DAQ5</accession>
<name>A0A0F9DAQ5_9ZZZZ</name>
<organism evidence="1">
    <name type="scientific">marine sediment metagenome</name>
    <dbReference type="NCBI Taxonomy" id="412755"/>
    <lineage>
        <taxon>unclassified sequences</taxon>
        <taxon>metagenomes</taxon>
        <taxon>ecological metagenomes</taxon>
    </lineage>
</organism>
<evidence type="ECO:0000313" key="1">
    <source>
        <dbReference type="EMBL" id="KKL09163.1"/>
    </source>
</evidence>
<proteinExistence type="predicted"/>
<sequence length="49" mass="5266">MKCDYCDAEAIGHGSGLFGEKSFCAKHMGNALGTGKQLAEMIKEKMAKE</sequence>
<reference evidence="1" key="1">
    <citation type="journal article" date="2015" name="Nature">
        <title>Complex archaea that bridge the gap between prokaryotes and eukaryotes.</title>
        <authorList>
            <person name="Spang A."/>
            <person name="Saw J.H."/>
            <person name="Jorgensen S.L."/>
            <person name="Zaremba-Niedzwiedzka K."/>
            <person name="Martijn J."/>
            <person name="Lind A.E."/>
            <person name="van Eijk R."/>
            <person name="Schleper C."/>
            <person name="Guy L."/>
            <person name="Ettema T.J."/>
        </authorList>
    </citation>
    <scope>NUCLEOTIDE SEQUENCE</scope>
</reference>